<dbReference type="AlphaFoldDB" id="A0A9D1NU95"/>
<evidence type="ECO:0000313" key="3">
    <source>
        <dbReference type="Proteomes" id="UP000886723"/>
    </source>
</evidence>
<organism evidence="2 3">
    <name type="scientific">Candidatus Pullilachnospira stercoravium</name>
    <dbReference type="NCBI Taxonomy" id="2840913"/>
    <lineage>
        <taxon>Bacteria</taxon>
        <taxon>Bacillati</taxon>
        <taxon>Bacillota</taxon>
        <taxon>Clostridia</taxon>
        <taxon>Lachnospirales</taxon>
        <taxon>Lachnospiraceae</taxon>
        <taxon>Lachnospiraceae incertae sedis</taxon>
        <taxon>Candidatus Pullilachnospira</taxon>
    </lineage>
</organism>
<dbReference type="Gene3D" id="1.10.10.10">
    <property type="entry name" value="Winged helix-like DNA-binding domain superfamily/Winged helix DNA-binding domain"/>
    <property type="match status" value="1"/>
</dbReference>
<dbReference type="GO" id="GO:0003700">
    <property type="term" value="F:DNA-binding transcription factor activity"/>
    <property type="evidence" value="ECO:0007669"/>
    <property type="project" value="InterPro"/>
</dbReference>
<dbReference type="GO" id="GO:0042173">
    <property type="term" value="P:regulation of sporulation resulting in formation of a cellular spore"/>
    <property type="evidence" value="ECO:0007669"/>
    <property type="project" value="InterPro"/>
</dbReference>
<dbReference type="InterPro" id="IPR036388">
    <property type="entry name" value="WH-like_DNA-bd_sf"/>
</dbReference>
<dbReference type="GO" id="GO:0005509">
    <property type="term" value="F:calcium ion binding"/>
    <property type="evidence" value="ECO:0007669"/>
    <property type="project" value="InterPro"/>
</dbReference>
<evidence type="ECO:0000259" key="1">
    <source>
        <dbReference type="Pfam" id="PF08769"/>
    </source>
</evidence>
<dbReference type="Proteomes" id="UP000886723">
    <property type="component" value="Unassembled WGS sequence"/>
</dbReference>
<reference evidence="2" key="1">
    <citation type="submission" date="2020-10" db="EMBL/GenBank/DDBJ databases">
        <authorList>
            <person name="Gilroy R."/>
        </authorList>
    </citation>
    <scope>NUCLEOTIDE SEQUENCE</scope>
    <source>
        <strain evidence="2">ChiBcec2-4451</strain>
    </source>
</reference>
<dbReference type="Pfam" id="PF08769">
    <property type="entry name" value="Spo0A_C"/>
    <property type="match status" value="1"/>
</dbReference>
<dbReference type="EMBL" id="DVON01000161">
    <property type="protein sequence ID" value="HIV12930.1"/>
    <property type="molecule type" value="Genomic_DNA"/>
</dbReference>
<evidence type="ECO:0000313" key="2">
    <source>
        <dbReference type="EMBL" id="HIV12930.1"/>
    </source>
</evidence>
<dbReference type="InterPro" id="IPR016032">
    <property type="entry name" value="Sig_transdc_resp-reg_C-effctor"/>
</dbReference>
<sequence length="107" mass="12485">MDKLHSLPALLQIRRSYKGVSYLLASLELALENEDLLLFPGQTIFPAVAKRYHVNLCCIERDIRTVIDHCWHPESRQALRNLAPYPLNRKPTVCEFLDILYWYLLCG</sequence>
<name>A0A9D1NU95_9FIRM</name>
<dbReference type="GO" id="GO:0003677">
    <property type="term" value="F:DNA binding"/>
    <property type="evidence" value="ECO:0007669"/>
    <property type="project" value="InterPro"/>
</dbReference>
<reference evidence="2" key="2">
    <citation type="journal article" date="2021" name="PeerJ">
        <title>Extensive microbial diversity within the chicken gut microbiome revealed by metagenomics and culture.</title>
        <authorList>
            <person name="Gilroy R."/>
            <person name="Ravi A."/>
            <person name="Getino M."/>
            <person name="Pursley I."/>
            <person name="Horton D.L."/>
            <person name="Alikhan N.F."/>
            <person name="Baker D."/>
            <person name="Gharbi K."/>
            <person name="Hall N."/>
            <person name="Watson M."/>
            <person name="Adriaenssens E.M."/>
            <person name="Foster-Nyarko E."/>
            <person name="Jarju S."/>
            <person name="Secka A."/>
            <person name="Antonio M."/>
            <person name="Oren A."/>
            <person name="Chaudhuri R.R."/>
            <person name="La Ragione R."/>
            <person name="Hildebrand F."/>
            <person name="Pallen M.J."/>
        </authorList>
    </citation>
    <scope>NUCLEOTIDE SEQUENCE</scope>
    <source>
        <strain evidence="2">ChiBcec2-4451</strain>
    </source>
</reference>
<protein>
    <recommendedName>
        <fullName evidence="1">Sporulation initiation factor Spo0A C-terminal domain-containing protein</fullName>
    </recommendedName>
</protein>
<gene>
    <name evidence="2" type="ORF">IAA63_07300</name>
</gene>
<comment type="caution">
    <text evidence="2">The sequence shown here is derived from an EMBL/GenBank/DDBJ whole genome shotgun (WGS) entry which is preliminary data.</text>
</comment>
<proteinExistence type="predicted"/>
<feature type="domain" description="Sporulation initiation factor Spo0A C-terminal" evidence="1">
    <location>
        <begin position="12"/>
        <end position="101"/>
    </location>
</feature>
<dbReference type="InterPro" id="IPR014879">
    <property type="entry name" value="Spo0A_C"/>
</dbReference>
<accession>A0A9D1NU95</accession>
<dbReference type="GO" id="GO:0005737">
    <property type="term" value="C:cytoplasm"/>
    <property type="evidence" value="ECO:0007669"/>
    <property type="project" value="InterPro"/>
</dbReference>
<dbReference type="SUPFAM" id="SSF46894">
    <property type="entry name" value="C-terminal effector domain of the bipartite response regulators"/>
    <property type="match status" value="1"/>
</dbReference>